<dbReference type="PANTHER" id="PTHR45835:SF104">
    <property type="entry name" value="PROTEIN NYNRIN-LIKE"/>
    <property type="match status" value="1"/>
</dbReference>
<dbReference type="SUPFAM" id="SSF53098">
    <property type="entry name" value="Ribonuclease H-like"/>
    <property type="match status" value="1"/>
</dbReference>
<evidence type="ECO:0000259" key="1">
    <source>
        <dbReference type="PROSITE" id="PS50994"/>
    </source>
</evidence>
<dbReference type="PROSITE" id="PS50994">
    <property type="entry name" value="INTEGRASE"/>
    <property type="match status" value="1"/>
</dbReference>
<dbReference type="Gene3D" id="3.30.420.10">
    <property type="entry name" value="Ribonuclease H-like superfamily/Ribonuclease H"/>
    <property type="match status" value="1"/>
</dbReference>
<organism evidence="2 3">
    <name type="scientific">Hibiscus trionum</name>
    <name type="common">Flower of an hour</name>
    <dbReference type="NCBI Taxonomy" id="183268"/>
    <lineage>
        <taxon>Eukaryota</taxon>
        <taxon>Viridiplantae</taxon>
        <taxon>Streptophyta</taxon>
        <taxon>Embryophyta</taxon>
        <taxon>Tracheophyta</taxon>
        <taxon>Spermatophyta</taxon>
        <taxon>Magnoliopsida</taxon>
        <taxon>eudicotyledons</taxon>
        <taxon>Gunneridae</taxon>
        <taxon>Pentapetalae</taxon>
        <taxon>rosids</taxon>
        <taxon>malvids</taxon>
        <taxon>Malvales</taxon>
        <taxon>Malvaceae</taxon>
        <taxon>Malvoideae</taxon>
        <taxon>Hibiscus</taxon>
    </lineage>
</organism>
<accession>A0A9W7LMZ9</accession>
<dbReference type="InterPro" id="IPR036397">
    <property type="entry name" value="RNaseH_sf"/>
</dbReference>
<dbReference type="PANTHER" id="PTHR45835">
    <property type="entry name" value="YALI0A06105P"/>
    <property type="match status" value="1"/>
</dbReference>
<protein>
    <recommendedName>
        <fullName evidence="1">Integrase catalytic domain-containing protein</fullName>
    </recommendedName>
</protein>
<gene>
    <name evidence="2" type="ORF">HRI_000733000</name>
</gene>
<dbReference type="InterPro" id="IPR012337">
    <property type="entry name" value="RNaseH-like_sf"/>
</dbReference>
<evidence type="ECO:0000313" key="3">
    <source>
        <dbReference type="Proteomes" id="UP001165190"/>
    </source>
</evidence>
<keyword evidence="3" id="KW-1185">Reference proteome</keyword>
<sequence>MNFIEGLPVSKKFYSVLVIIDKYTKYGHFLTLSHPFTATDVALVYFDQIFKLHGSPKVIISDMDKIFTSLFWKELMTRLGTISHLSSTYHPETDVQTECLNQCLELYLRSLCFLKPHIWATWLPQAEWWYNSNFHTALGLTPFEALYGYKPNQLNWSEDSNV</sequence>
<dbReference type="AlphaFoldDB" id="A0A9W7LMZ9"/>
<dbReference type="OrthoDB" id="5554229at2759"/>
<name>A0A9W7LMZ9_HIBTR</name>
<comment type="caution">
    <text evidence="2">The sequence shown here is derived from an EMBL/GenBank/DDBJ whole genome shotgun (WGS) entry which is preliminary data.</text>
</comment>
<dbReference type="GO" id="GO:0015074">
    <property type="term" value="P:DNA integration"/>
    <property type="evidence" value="ECO:0007669"/>
    <property type="project" value="InterPro"/>
</dbReference>
<dbReference type="InterPro" id="IPR001584">
    <property type="entry name" value="Integrase_cat-core"/>
</dbReference>
<dbReference type="Proteomes" id="UP001165190">
    <property type="component" value="Unassembled WGS sequence"/>
</dbReference>
<dbReference type="EMBL" id="BSYR01000009">
    <property type="protein sequence ID" value="GMI70637.1"/>
    <property type="molecule type" value="Genomic_DNA"/>
</dbReference>
<feature type="domain" description="Integrase catalytic" evidence="1">
    <location>
        <begin position="1"/>
        <end position="150"/>
    </location>
</feature>
<reference evidence="2" key="1">
    <citation type="submission" date="2023-05" db="EMBL/GenBank/DDBJ databases">
        <title>Genome and transcriptome analyses reveal genes involved in the formation of fine ridges on petal epidermal cells in Hibiscus trionum.</title>
        <authorList>
            <person name="Koshimizu S."/>
            <person name="Masuda S."/>
            <person name="Ishii T."/>
            <person name="Shirasu K."/>
            <person name="Hoshino A."/>
            <person name="Arita M."/>
        </authorList>
    </citation>
    <scope>NUCLEOTIDE SEQUENCE</scope>
    <source>
        <strain evidence="2">Hamamatsu line</strain>
    </source>
</reference>
<evidence type="ECO:0000313" key="2">
    <source>
        <dbReference type="EMBL" id="GMI70637.1"/>
    </source>
</evidence>
<proteinExistence type="predicted"/>
<dbReference type="GO" id="GO:0003676">
    <property type="term" value="F:nucleic acid binding"/>
    <property type="evidence" value="ECO:0007669"/>
    <property type="project" value="InterPro"/>
</dbReference>